<proteinExistence type="predicted"/>
<dbReference type="InterPro" id="IPR050771">
    <property type="entry name" value="Alpha-ketoacid_DH_E1_comp"/>
</dbReference>
<dbReference type="PANTHER" id="PTHR43380:SF1">
    <property type="entry name" value="2-OXOISOVALERATE DEHYDROGENASE SUBUNIT ALPHA, MITOCHONDRIAL"/>
    <property type="match status" value="1"/>
</dbReference>
<evidence type="ECO:0000259" key="3">
    <source>
        <dbReference type="Pfam" id="PF00676"/>
    </source>
</evidence>
<feature type="compositionally biased region" description="Basic and acidic residues" evidence="2">
    <location>
        <begin position="1"/>
        <end position="17"/>
    </location>
</feature>
<protein>
    <recommendedName>
        <fullName evidence="3">Dehydrogenase E1 component domain-containing protein</fullName>
    </recommendedName>
</protein>
<dbReference type="SUPFAM" id="SSF52518">
    <property type="entry name" value="Thiamin diphosphate-binding fold (THDP-binding)"/>
    <property type="match status" value="1"/>
</dbReference>
<dbReference type="PANTHER" id="PTHR43380">
    <property type="entry name" value="2-OXOISOVALERATE DEHYDROGENASE SUBUNIT ALPHA, MITOCHONDRIAL"/>
    <property type="match status" value="1"/>
</dbReference>
<evidence type="ECO:0000313" key="4">
    <source>
        <dbReference type="EMBL" id="SVA76410.1"/>
    </source>
</evidence>
<reference evidence="4" key="1">
    <citation type="submission" date="2018-05" db="EMBL/GenBank/DDBJ databases">
        <authorList>
            <person name="Lanie J.A."/>
            <person name="Ng W.-L."/>
            <person name="Kazmierczak K.M."/>
            <person name="Andrzejewski T.M."/>
            <person name="Davidsen T.M."/>
            <person name="Wayne K.J."/>
            <person name="Tettelin H."/>
            <person name="Glass J.I."/>
            <person name="Rusch D."/>
            <person name="Podicherti R."/>
            <person name="Tsui H.-C.T."/>
            <person name="Winkler M.E."/>
        </authorList>
    </citation>
    <scope>NUCLEOTIDE SEQUENCE</scope>
</reference>
<evidence type="ECO:0000256" key="1">
    <source>
        <dbReference type="ARBA" id="ARBA00023002"/>
    </source>
</evidence>
<sequence>MANDKDQQEISHEESAKDTTNSQPDFQDGAFEKAVREAGANSIAEESLPEQFDSHVLSVDDPEPDRSHDVDKNVDEKDQAQDVILRKSLSNEDLLHMYRRMVLCRTLDERIWMLNRQGKAAIMASSQGHEAGQIGSVAALQKKYDLFYIYYRDLAVLLDLGLTPTEIIKGFVAKQGEPLSGARQFPTHGAHPEFGIVNLSNVVATHVPQAVGAALSAKMNNEDRIVIVYFGDGASSAGDTHEAMNFAAIHKLPVIFFCENNKYAISVPLRKQMAVESVASRAEGYGMPGFEVDGCDIVAVYEATAEAAKRARSGEGPTLIEAQVERYLPHTSDDDDSIYRSAQEIEEAKKRDPLTLLRTNLQDIGQLTDNEDQIIQDEARRLVNEATEEAEEAPYPETRDFYRHVVSDSGSAPCEYL</sequence>
<keyword evidence="1" id="KW-0560">Oxidoreductase</keyword>
<dbReference type="GO" id="GO:0009083">
    <property type="term" value="P:branched-chain amino acid catabolic process"/>
    <property type="evidence" value="ECO:0007669"/>
    <property type="project" value="TreeGrafter"/>
</dbReference>
<name>A0A381YHK2_9ZZZZ</name>
<gene>
    <name evidence="4" type="ORF">METZ01_LOCUS129264</name>
</gene>
<dbReference type="InterPro" id="IPR029061">
    <property type="entry name" value="THDP-binding"/>
</dbReference>
<evidence type="ECO:0000256" key="2">
    <source>
        <dbReference type="SAM" id="MobiDB-lite"/>
    </source>
</evidence>
<feature type="domain" description="Dehydrogenase E1 component" evidence="3">
    <location>
        <begin position="98"/>
        <end position="397"/>
    </location>
</feature>
<feature type="compositionally biased region" description="Basic and acidic residues" evidence="2">
    <location>
        <begin position="64"/>
        <end position="77"/>
    </location>
</feature>
<dbReference type="Gene3D" id="3.40.50.970">
    <property type="match status" value="1"/>
</dbReference>
<dbReference type="EMBL" id="UINC01018235">
    <property type="protein sequence ID" value="SVA76410.1"/>
    <property type="molecule type" value="Genomic_DNA"/>
</dbReference>
<dbReference type="AlphaFoldDB" id="A0A381YHK2"/>
<dbReference type="GO" id="GO:0016624">
    <property type="term" value="F:oxidoreductase activity, acting on the aldehyde or oxo group of donors, disulfide as acceptor"/>
    <property type="evidence" value="ECO:0007669"/>
    <property type="project" value="InterPro"/>
</dbReference>
<dbReference type="InterPro" id="IPR001017">
    <property type="entry name" value="DH_E1"/>
</dbReference>
<accession>A0A381YHK2</accession>
<feature type="region of interest" description="Disordered" evidence="2">
    <location>
        <begin position="1"/>
        <end position="77"/>
    </location>
</feature>
<organism evidence="4">
    <name type="scientific">marine metagenome</name>
    <dbReference type="NCBI Taxonomy" id="408172"/>
    <lineage>
        <taxon>unclassified sequences</taxon>
        <taxon>metagenomes</taxon>
        <taxon>ecological metagenomes</taxon>
    </lineage>
</organism>
<dbReference type="CDD" id="cd02000">
    <property type="entry name" value="TPP_E1_PDC_ADC_BCADC"/>
    <property type="match status" value="1"/>
</dbReference>
<dbReference type="Pfam" id="PF00676">
    <property type="entry name" value="E1_dh"/>
    <property type="match status" value="1"/>
</dbReference>